<evidence type="ECO:0000256" key="5">
    <source>
        <dbReference type="ARBA" id="ARBA00023136"/>
    </source>
</evidence>
<proteinExistence type="predicted"/>
<evidence type="ECO:0000313" key="7">
    <source>
        <dbReference type="EMBL" id="MFC5864646.1"/>
    </source>
</evidence>
<evidence type="ECO:0000256" key="6">
    <source>
        <dbReference type="ARBA" id="ARBA00023306"/>
    </source>
</evidence>
<dbReference type="EMBL" id="JBHSPH010000010">
    <property type="protein sequence ID" value="MFC5864646.1"/>
    <property type="molecule type" value="Genomic_DNA"/>
</dbReference>
<evidence type="ECO:0000256" key="2">
    <source>
        <dbReference type="ARBA" id="ARBA00022618"/>
    </source>
</evidence>
<keyword evidence="8" id="KW-1185">Reference proteome</keyword>
<keyword evidence="2" id="KW-0132">Cell division</keyword>
<protein>
    <submittedName>
        <fullName evidence="7">Septum formation initiator family protein</fullName>
    </submittedName>
</protein>
<dbReference type="InterPro" id="IPR023081">
    <property type="entry name" value="Cell_div_FtsB"/>
</dbReference>
<keyword evidence="4" id="KW-1133">Transmembrane helix</keyword>
<keyword evidence="5" id="KW-0472">Membrane</keyword>
<name>A0ABW1ELB4_9BACT</name>
<keyword evidence="6" id="KW-0131">Cell cycle</keyword>
<organism evidence="7 8">
    <name type="scientific">Acidicapsa dinghuensis</name>
    <dbReference type="NCBI Taxonomy" id="2218256"/>
    <lineage>
        <taxon>Bacteria</taxon>
        <taxon>Pseudomonadati</taxon>
        <taxon>Acidobacteriota</taxon>
        <taxon>Terriglobia</taxon>
        <taxon>Terriglobales</taxon>
        <taxon>Acidobacteriaceae</taxon>
        <taxon>Acidicapsa</taxon>
    </lineage>
</organism>
<dbReference type="Pfam" id="PF04977">
    <property type="entry name" value="DivIC"/>
    <property type="match status" value="1"/>
</dbReference>
<dbReference type="PANTHER" id="PTHR37485:SF1">
    <property type="entry name" value="CELL DIVISION PROTEIN FTSB"/>
    <property type="match status" value="1"/>
</dbReference>
<gene>
    <name evidence="7" type="ORF">ACFPT7_20220</name>
</gene>
<sequence length="125" mass="14020">MSPNTGKTTPKQSLFTRAKGSYAANRRRLGTALAVAFAILLAWHVVNGRDGLTNWQHKRAEDKALAAEIQRLTDENTHLSQHVDHLKTDPGAIEFEARQRLHYARPNEVIYALPNQPQKQTSPAQ</sequence>
<evidence type="ECO:0000313" key="8">
    <source>
        <dbReference type="Proteomes" id="UP001596091"/>
    </source>
</evidence>
<evidence type="ECO:0000256" key="1">
    <source>
        <dbReference type="ARBA" id="ARBA00022475"/>
    </source>
</evidence>
<dbReference type="PANTHER" id="PTHR37485">
    <property type="entry name" value="CELL DIVISION PROTEIN FTSB"/>
    <property type="match status" value="1"/>
</dbReference>
<reference evidence="8" key="1">
    <citation type="journal article" date="2019" name="Int. J. Syst. Evol. Microbiol.">
        <title>The Global Catalogue of Microorganisms (GCM) 10K type strain sequencing project: providing services to taxonomists for standard genome sequencing and annotation.</title>
        <authorList>
            <consortium name="The Broad Institute Genomics Platform"/>
            <consortium name="The Broad Institute Genome Sequencing Center for Infectious Disease"/>
            <person name="Wu L."/>
            <person name="Ma J."/>
        </authorList>
    </citation>
    <scope>NUCLEOTIDE SEQUENCE [LARGE SCALE GENOMIC DNA]</scope>
    <source>
        <strain evidence="8">JCM 4087</strain>
    </source>
</reference>
<accession>A0ABW1ELB4</accession>
<dbReference type="RefSeq" id="WP_263332813.1">
    <property type="nucleotide sequence ID" value="NZ_JAGSYH010000001.1"/>
</dbReference>
<dbReference type="InterPro" id="IPR007060">
    <property type="entry name" value="FtsL/DivIC"/>
</dbReference>
<evidence type="ECO:0000256" key="4">
    <source>
        <dbReference type="ARBA" id="ARBA00022989"/>
    </source>
</evidence>
<dbReference type="Proteomes" id="UP001596091">
    <property type="component" value="Unassembled WGS sequence"/>
</dbReference>
<keyword evidence="3" id="KW-0812">Transmembrane</keyword>
<evidence type="ECO:0000256" key="3">
    <source>
        <dbReference type="ARBA" id="ARBA00022692"/>
    </source>
</evidence>
<comment type="caution">
    <text evidence="7">The sequence shown here is derived from an EMBL/GenBank/DDBJ whole genome shotgun (WGS) entry which is preliminary data.</text>
</comment>
<keyword evidence="1" id="KW-1003">Cell membrane</keyword>